<gene>
    <name evidence="2" type="ORF">BESB_083170</name>
</gene>
<dbReference type="VEuPathDB" id="ToxoDB:BESB_083170"/>
<dbReference type="AlphaFoldDB" id="A0A2A9M3Q6"/>
<feature type="compositionally biased region" description="Low complexity" evidence="1">
    <location>
        <begin position="451"/>
        <end position="465"/>
    </location>
</feature>
<proteinExistence type="predicted"/>
<evidence type="ECO:0000313" key="2">
    <source>
        <dbReference type="EMBL" id="PFH33118.1"/>
    </source>
</evidence>
<feature type="compositionally biased region" description="Low complexity" evidence="1">
    <location>
        <begin position="64"/>
        <end position="75"/>
    </location>
</feature>
<dbReference type="RefSeq" id="XP_029217127.1">
    <property type="nucleotide sequence ID" value="XM_029366667.1"/>
</dbReference>
<feature type="region of interest" description="Disordered" evidence="1">
    <location>
        <begin position="201"/>
        <end position="226"/>
    </location>
</feature>
<feature type="region of interest" description="Disordered" evidence="1">
    <location>
        <begin position="245"/>
        <end position="264"/>
    </location>
</feature>
<dbReference type="Proteomes" id="UP000224006">
    <property type="component" value="Chromosome VIII"/>
</dbReference>
<organism evidence="2 3">
    <name type="scientific">Besnoitia besnoiti</name>
    <name type="common">Apicomplexan protozoan</name>
    <dbReference type="NCBI Taxonomy" id="94643"/>
    <lineage>
        <taxon>Eukaryota</taxon>
        <taxon>Sar</taxon>
        <taxon>Alveolata</taxon>
        <taxon>Apicomplexa</taxon>
        <taxon>Conoidasida</taxon>
        <taxon>Coccidia</taxon>
        <taxon>Eucoccidiorida</taxon>
        <taxon>Eimeriorina</taxon>
        <taxon>Sarcocystidae</taxon>
        <taxon>Besnoitia</taxon>
    </lineage>
</organism>
<feature type="compositionally biased region" description="Low complexity" evidence="1">
    <location>
        <begin position="379"/>
        <end position="444"/>
    </location>
</feature>
<feature type="compositionally biased region" description="Pro residues" evidence="1">
    <location>
        <begin position="76"/>
        <end position="86"/>
    </location>
</feature>
<comment type="caution">
    <text evidence="2">The sequence shown here is derived from an EMBL/GenBank/DDBJ whole genome shotgun (WGS) entry which is preliminary data.</text>
</comment>
<feature type="compositionally biased region" description="Pro residues" evidence="1">
    <location>
        <begin position="251"/>
        <end position="263"/>
    </location>
</feature>
<feature type="region of interest" description="Disordered" evidence="1">
    <location>
        <begin position="332"/>
        <end position="496"/>
    </location>
</feature>
<feature type="region of interest" description="Disordered" evidence="1">
    <location>
        <begin position="1"/>
        <end position="118"/>
    </location>
</feature>
<feature type="compositionally biased region" description="Low complexity" evidence="1">
    <location>
        <begin position="346"/>
        <end position="371"/>
    </location>
</feature>
<reference evidence="2 3" key="1">
    <citation type="submission" date="2017-09" db="EMBL/GenBank/DDBJ databases">
        <title>Genome sequencing of Besnoitia besnoiti strain Bb-Ger1.</title>
        <authorList>
            <person name="Schares G."/>
            <person name="Venepally P."/>
            <person name="Lorenzi H.A."/>
        </authorList>
    </citation>
    <scope>NUCLEOTIDE SEQUENCE [LARGE SCALE GENOMIC DNA]</scope>
    <source>
        <strain evidence="2 3">Bb-Ger1</strain>
    </source>
</reference>
<name>A0A2A9M3Q6_BESBE</name>
<dbReference type="EMBL" id="NWUJ01000009">
    <property type="protein sequence ID" value="PFH33118.1"/>
    <property type="molecule type" value="Genomic_DNA"/>
</dbReference>
<feature type="compositionally biased region" description="Low complexity" evidence="1">
    <location>
        <begin position="1"/>
        <end position="19"/>
    </location>
</feature>
<evidence type="ECO:0000256" key="1">
    <source>
        <dbReference type="SAM" id="MobiDB-lite"/>
    </source>
</evidence>
<feature type="compositionally biased region" description="Basic residues" evidence="1">
    <location>
        <begin position="210"/>
        <end position="224"/>
    </location>
</feature>
<protein>
    <submittedName>
        <fullName evidence="2">Uncharacterized protein</fullName>
    </submittedName>
</protein>
<feature type="compositionally biased region" description="Basic and acidic residues" evidence="1">
    <location>
        <begin position="34"/>
        <end position="48"/>
    </location>
</feature>
<feature type="compositionally biased region" description="Low complexity" evidence="1">
    <location>
        <begin position="87"/>
        <end position="117"/>
    </location>
</feature>
<evidence type="ECO:0000313" key="3">
    <source>
        <dbReference type="Proteomes" id="UP000224006"/>
    </source>
</evidence>
<accession>A0A2A9M3Q6</accession>
<dbReference type="GeneID" id="40313243"/>
<sequence>MRRECAAAAAARSFSSSGSLELHAEAGGGGEGGACKRERVVSSVEERFSSQASPSSLGLRQSHLPPAVLARASRPAPRPTGPPALPGRPARSPLAASTSRMSSGPPSSPSSGSLSASVARNLSEDAAPRSSASRVPPLEALPVPVLPEHACVTSLVYCATRSDHVVGLCDSTKVALQRGHAILAPTFPGPPAVGSDDGEPGLFNPETAAHRRRGRPPKRRKLRRAATAAPHLVADDALAAKHVNSADAAPGDPPVHPAGPPSPASVWASCPVAPRGLLSTSCVPPPPRLVTWGLVERADIHWISLGDAQRFYARALLDFLLSQLHYDANSGPANALPRRKGPQGGAPAASASSSPSTLSAESSLASVAASPGAERQGRSQAVSPASVASPPAPSEPASAAAPPRSYSPPLSCSSPLATSSPSLWRPQQAGSPPELAASASASAELLKEAEALPAAAGSAQPVAESPGSPQTRRPEWRTLRSSNEPFRLSTEARDTS</sequence>
<keyword evidence="3" id="KW-1185">Reference proteome</keyword>
<dbReference type="KEGG" id="bbes:BESB_083170"/>